<proteinExistence type="inferred from homology"/>
<accession>A0A061B007</accession>
<dbReference type="Gene3D" id="3.40.50.1010">
    <property type="entry name" value="5'-nuclease"/>
    <property type="match status" value="1"/>
</dbReference>
<evidence type="ECO:0000259" key="7">
    <source>
        <dbReference type="SMART" id="SM00670"/>
    </source>
</evidence>
<organism evidence="8">
    <name type="scientific">Cyberlindnera fabianii</name>
    <name type="common">Yeast</name>
    <name type="synonym">Hansenula fabianii</name>
    <dbReference type="NCBI Taxonomy" id="36022"/>
    <lineage>
        <taxon>Eukaryota</taxon>
        <taxon>Fungi</taxon>
        <taxon>Dikarya</taxon>
        <taxon>Ascomycota</taxon>
        <taxon>Saccharomycotina</taxon>
        <taxon>Saccharomycetes</taxon>
        <taxon>Phaffomycetales</taxon>
        <taxon>Phaffomycetaceae</taxon>
        <taxon>Cyberlindnera</taxon>
    </lineage>
</organism>
<dbReference type="InterPro" id="IPR002716">
    <property type="entry name" value="PIN_dom"/>
</dbReference>
<feature type="compositionally biased region" description="Polar residues" evidence="6">
    <location>
        <begin position="365"/>
        <end position="374"/>
    </location>
</feature>
<dbReference type="InterPro" id="IPR029060">
    <property type="entry name" value="PIN-like_dom_sf"/>
</dbReference>
<dbReference type="AlphaFoldDB" id="A0A061B007"/>
<dbReference type="GO" id="GO:0005634">
    <property type="term" value="C:nucleus"/>
    <property type="evidence" value="ECO:0007669"/>
    <property type="project" value="UniProtKB-SubCell"/>
</dbReference>
<dbReference type="SUPFAM" id="SSF88723">
    <property type="entry name" value="PIN domain-like"/>
    <property type="match status" value="1"/>
</dbReference>
<gene>
    <name evidence="8" type="ORF">CYFA0S_11e02388g</name>
</gene>
<dbReference type="GO" id="GO:0004540">
    <property type="term" value="F:RNA nuclease activity"/>
    <property type="evidence" value="ECO:0007669"/>
    <property type="project" value="UniProtKB-ARBA"/>
</dbReference>
<dbReference type="VEuPathDB" id="FungiDB:BON22_2913"/>
<protein>
    <recommendedName>
        <fullName evidence="5">Transcriptional protein SWT1</fullName>
    </recommendedName>
</protein>
<comment type="similarity">
    <text evidence="4">Belongs to the SWT1 family.</text>
</comment>
<dbReference type="OrthoDB" id="2017974at2759"/>
<evidence type="ECO:0000256" key="2">
    <source>
        <dbReference type="ARBA" id="ARBA00023163"/>
    </source>
</evidence>
<dbReference type="EMBL" id="LK052896">
    <property type="protein sequence ID" value="CDR43247.1"/>
    <property type="molecule type" value="Genomic_DNA"/>
</dbReference>
<evidence type="ECO:0000256" key="3">
    <source>
        <dbReference type="ARBA" id="ARBA00023242"/>
    </source>
</evidence>
<dbReference type="PANTHER" id="PTHR16161">
    <property type="entry name" value="TRANSCRIPTIONAL PROTEIN SWT1"/>
    <property type="match status" value="1"/>
</dbReference>
<dbReference type="Pfam" id="PF13638">
    <property type="entry name" value="PIN_4"/>
    <property type="match status" value="1"/>
</dbReference>
<evidence type="ECO:0000256" key="4">
    <source>
        <dbReference type="ARBA" id="ARBA00060839"/>
    </source>
</evidence>
<dbReference type="PANTHER" id="PTHR16161:SF0">
    <property type="entry name" value="TRANSCRIPTIONAL PROTEIN SWT1"/>
    <property type="match status" value="1"/>
</dbReference>
<keyword evidence="3" id="KW-0539">Nucleus</keyword>
<feature type="compositionally biased region" description="Polar residues" evidence="6">
    <location>
        <begin position="334"/>
        <end position="354"/>
    </location>
</feature>
<keyword evidence="2" id="KW-0804">Transcription</keyword>
<sequence length="521" mass="59106">MRVYPEHLIICDLLVLSPNSPCTHKHRNMGELPSKYSDAGLSEHDQKRVITVGEPRHKRPIGAIKIEKRVQDELSNHETSNHSNKKHADVDTDGDIPMIGMDDEEEVQIITDYVTGKRETIPSLSTVSTRAPSYERDEVITTIPVQPQLKRQTYLVLDTNFMISHLDIVDKLAKLHTQYHHVIVIPLTVVKELDGLKESSRTNNGGIDGVTVGHLARWANDWIYAKLANMDKSVRGQKLREKLEPSAVKDDAILDCSLYLKEKENALVVLLSNDKNLCMKALTNEVLTVSYRKGMTAELISQTVFEENRMESPIRQEPIDLTPVPHVPRLDGTSGASMGPQPTQVYHNNQTSGQPDHGDMEIDQESTTSTTPQSKVVPLTPKVDFSDASEQVFKETQKVVLDCIDYCMNEEYGEDGIELIGYTKSKVLTLRDAAETLIKYWVSVFTEYFTHSSFTPFNRRGKRTPRFTGIPVTQPELKDFVEYWSEVLTALYVKRNEKQNEALEKIIKRWKGFANAHYVDD</sequence>
<comment type="subcellular location">
    <subcellularLocation>
        <location evidence="1">Nucleus</location>
    </subcellularLocation>
</comment>
<name>A0A061B007_CYBFA</name>
<evidence type="ECO:0000256" key="6">
    <source>
        <dbReference type="SAM" id="MobiDB-lite"/>
    </source>
</evidence>
<evidence type="ECO:0000256" key="1">
    <source>
        <dbReference type="ARBA" id="ARBA00004123"/>
    </source>
</evidence>
<dbReference type="FunFam" id="3.40.50.1010:FF:000045">
    <property type="entry name" value="Transcriptional protein swt1"/>
    <property type="match status" value="1"/>
</dbReference>
<evidence type="ECO:0000256" key="5">
    <source>
        <dbReference type="ARBA" id="ARBA00074620"/>
    </source>
</evidence>
<feature type="domain" description="PIN" evidence="7">
    <location>
        <begin position="153"/>
        <end position="279"/>
    </location>
</feature>
<feature type="region of interest" description="Disordered" evidence="6">
    <location>
        <begin position="73"/>
        <end position="93"/>
    </location>
</feature>
<feature type="compositionally biased region" description="Basic and acidic residues" evidence="6">
    <location>
        <begin position="73"/>
        <end position="90"/>
    </location>
</feature>
<dbReference type="PhylomeDB" id="A0A061B007"/>
<feature type="region of interest" description="Disordered" evidence="6">
    <location>
        <begin position="311"/>
        <end position="375"/>
    </location>
</feature>
<dbReference type="InterPro" id="IPR052626">
    <property type="entry name" value="SWT1_Regulator"/>
</dbReference>
<evidence type="ECO:0000313" key="8">
    <source>
        <dbReference type="EMBL" id="CDR43247.1"/>
    </source>
</evidence>
<dbReference type="CDD" id="cd18727">
    <property type="entry name" value="PIN_Swt1-like"/>
    <property type="match status" value="1"/>
</dbReference>
<dbReference type="Pfam" id="PF21693">
    <property type="entry name" value="SWT1_3rd"/>
    <property type="match status" value="1"/>
</dbReference>
<dbReference type="SMART" id="SM00670">
    <property type="entry name" value="PINc"/>
    <property type="match status" value="1"/>
</dbReference>
<reference evidence="8" key="1">
    <citation type="journal article" date="2014" name="Genome Announc.">
        <title>Genome sequence of the yeast Cyberlindnera fabianii (Hansenula fabianii).</title>
        <authorList>
            <person name="Freel K.C."/>
            <person name="Sarilar V."/>
            <person name="Neuveglise C."/>
            <person name="Devillers H."/>
            <person name="Friedrich A."/>
            <person name="Schacherer J."/>
        </authorList>
    </citation>
    <scope>NUCLEOTIDE SEQUENCE</scope>
    <source>
        <strain evidence="8">YJS4271</strain>
    </source>
</reference>
<dbReference type="InterPro" id="IPR049014">
    <property type="entry name" value="SWT1_C"/>
</dbReference>